<dbReference type="InterPro" id="IPR023213">
    <property type="entry name" value="CAT-like_dom_sf"/>
</dbReference>
<dbReference type="EMBL" id="FKBS01000012">
    <property type="protein sequence ID" value="SAI08020.1"/>
    <property type="molecule type" value="Genomic_DNA"/>
</dbReference>
<dbReference type="GO" id="GO:0043041">
    <property type="term" value="P:amino acid activation for nonribosomal peptide biosynthetic process"/>
    <property type="evidence" value="ECO:0007669"/>
    <property type="project" value="TreeGrafter"/>
</dbReference>
<sequence>MMAAVPPVLASAPLSFAQEPLWLLQSLDPALTAYNLPRALRIRGELDADALERALQGVIARHDTLRTRFAMVDGEPRQEVLAHAAFALSREDLSALASAEREAGLARTLRAVAGHVFDLARPPAIVATLVRLAPDESVLALCLHHIASDGASNPLLAADLQAAYAQALAGPVQLAPLAARYAELADDQRLAVHSGRLSAQMAYWEAYLGAPIAPLALPNDRPRPPRQTHAGALLPLRLPTALSEKLRERCREMAATPFVLLLAAWQVTLARLCEQGRYAIGVPQAGRHDERAEALIGCFATTQVYVADIASHHTLRDVVAAVRRDALMAMNHAEAPLEWLLSQRRDPRDPARNPLFQVLFGVQMGAAAPRCAFGQAQAEFMELDPGTAKFELSLDLRIDADGVSGYLEYNTDLFSPDAAGRVLQACERVLRQLAQDPDVRCGAFDLVPSAHRLQLRRWAVPASAPIPFVAVHERIARQARGTPDAVALVHGSETLRYAELEARANRLAHRLAQAGAGADTRVAVLASRSVAMVVGLLAVLKAGAAYVPFDPELPAARLDYMLADSGPRVLLSQGGHHQTLSLPPGLTTLDLDAPESPGMADPGPPAVPLHPEMLAYVIYTSGSTGMPKGAANRHGSLDNRLMWMQDMCRLQAGDVVLQKTPFGFDVSVWEFFLPLMTGATLAVADPGAHRDPQALAAVIERDGVTTAHFVPSMLQAFLDGGVASQCRSLRRVICSGEALPAALQAQTWQQLPWAELHNLYGPTEAAIDVTHWPCLPPGGADVPIGRPIANTGTHVLDADLNPVPAGQPGELYLDGIALARGYLGRAGMTAQRFVASPLGTAGGRLYRTGDRVRWSADGVLHYLGRADDQVKIRGNRIELGEIETVLAGMAGVAQAAALVRDGAGGPELAAYVVLAAGDAAAAPQALRAGLAQRLPAYMVPSSITVLQRLPLNASGKLDRKALPAPTQAAPAAMQAPTRDIEKTIARAWCLVLGRERVGLHDNFFDSGGHSLLVLRLQAELQSALGQRIPAVDLFTYPTVAALAAHLSPAPPDPDQDAAQAQAHADDARQRREHLRRRKRAAQGALP</sequence>
<dbReference type="GO" id="GO:0005737">
    <property type="term" value="C:cytoplasm"/>
    <property type="evidence" value="ECO:0007669"/>
    <property type="project" value="TreeGrafter"/>
</dbReference>
<feature type="region of interest" description="Disordered" evidence="4">
    <location>
        <begin position="1045"/>
        <end position="1086"/>
    </location>
</feature>
<dbReference type="RefSeq" id="WP_066410121.1">
    <property type="nucleotide sequence ID" value="NZ_FKBS01000012.1"/>
</dbReference>
<keyword evidence="2" id="KW-0596">Phosphopantetheine</keyword>
<comment type="cofactor">
    <cofactor evidence="1">
        <name>pantetheine 4'-phosphate</name>
        <dbReference type="ChEBI" id="CHEBI:47942"/>
    </cofactor>
</comment>
<evidence type="ECO:0000313" key="6">
    <source>
        <dbReference type="EMBL" id="SAI08020.1"/>
    </source>
</evidence>
<dbReference type="InterPro" id="IPR020806">
    <property type="entry name" value="PKS_PP-bd"/>
</dbReference>
<dbReference type="InterPro" id="IPR010071">
    <property type="entry name" value="AA_adenyl_dom"/>
</dbReference>
<dbReference type="Pfam" id="PF00668">
    <property type="entry name" value="Condensation"/>
    <property type="match status" value="1"/>
</dbReference>
<dbReference type="Gene3D" id="3.30.559.30">
    <property type="entry name" value="Nonribosomal peptide synthetase, condensation domain"/>
    <property type="match status" value="1"/>
</dbReference>
<dbReference type="InterPro" id="IPR036736">
    <property type="entry name" value="ACP-like_sf"/>
</dbReference>
<dbReference type="GO" id="GO:0044550">
    <property type="term" value="P:secondary metabolite biosynthetic process"/>
    <property type="evidence" value="ECO:0007669"/>
    <property type="project" value="UniProtKB-ARBA"/>
</dbReference>
<dbReference type="FunFam" id="3.40.50.12780:FF:000012">
    <property type="entry name" value="Non-ribosomal peptide synthetase"/>
    <property type="match status" value="1"/>
</dbReference>
<feature type="domain" description="Carrier" evidence="5">
    <location>
        <begin position="975"/>
        <end position="1050"/>
    </location>
</feature>
<dbReference type="Pfam" id="PF00550">
    <property type="entry name" value="PP-binding"/>
    <property type="match status" value="1"/>
</dbReference>
<name>A0A157MGW3_9BORD</name>
<protein>
    <submittedName>
        <fullName evidence="6">D-alanine--D-alanine ligase</fullName>
    </submittedName>
</protein>
<dbReference type="InterPro" id="IPR020845">
    <property type="entry name" value="AMP-binding_CS"/>
</dbReference>
<dbReference type="FunFam" id="1.10.1200.10:FF:000016">
    <property type="entry name" value="Non-ribosomal peptide synthase"/>
    <property type="match status" value="1"/>
</dbReference>
<dbReference type="SUPFAM" id="SSF52777">
    <property type="entry name" value="CoA-dependent acyltransferases"/>
    <property type="match status" value="2"/>
</dbReference>
<dbReference type="GO" id="GO:0031177">
    <property type="term" value="F:phosphopantetheine binding"/>
    <property type="evidence" value="ECO:0007669"/>
    <property type="project" value="InterPro"/>
</dbReference>
<dbReference type="Proteomes" id="UP000077037">
    <property type="component" value="Unassembled WGS sequence"/>
</dbReference>
<evidence type="ECO:0000259" key="5">
    <source>
        <dbReference type="PROSITE" id="PS50075"/>
    </source>
</evidence>
<evidence type="ECO:0000256" key="3">
    <source>
        <dbReference type="ARBA" id="ARBA00022553"/>
    </source>
</evidence>
<dbReference type="GO" id="GO:0016874">
    <property type="term" value="F:ligase activity"/>
    <property type="evidence" value="ECO:0007669"/>
    <property type="project" value="UniProtKB-KW"/>
</dbReference>
<keyword evidence="3" id="KW-0597">Phosphoprotein</keyword>
<reference evidence="6 7" key="1">
    <citation type="submission" date="2016-03" db="EMBL/GenBank/DDBJ databases">
        <authorList>
            <consortium name="Pathogen Informatics"/>
        </authorList>
    </citation>
    <scope>NUCLEOTIDE SEQUENCE [LARGE SCALE GENOMIC DNA]</scope>
    <source>
        <strain evidence="6 7">NCTC13364</strain>
    </source>
</reference>
<dbReference type="Gene3D" id="1.10.1200.10">
    <property type="entry name" value="ACP-like"/>
    <property type="match status" value="1"/>
</dbReference>
<keyword evidence="6" id="KW-0436">Ligase</keyword>
<dbReference type="Gene3D" id="2.30.38.10">
    <property type="entry name" value="Luciferase, Domain 3"/>
    <property type="match status" value="1"/>
</dbReference>
<dbReference type="InterPro" id="IPR025110">
    <property type="entry name" value="AMP-bd_C"/>
</dbReference>
<dbReference type="GO" id="GO:0072330">
    <property type="term" value="P:monocarboxylic acid biosynthetic process"/>
    <property type="evidence" value="ECO:0007669"/>
    <property type="project" value="UniProtKB-ARBA"/>
</dbReference>
<dbReference type="Gene3D" id="3.40.50.980">
    <property type="match status" value="2"/>
</dbReference>
<dbReference type="PANTHER" id="PTHR45527">
    <property type="entry name" value="NONRIBOSOMAL PEPTIDE SYNTHETASE"/>
    <property type="match status" value="1"/>
</dbReference>
<dbReference type="AlphaFoldDB" id="A0A157MGW3"/>
<evidence type="ECO:0000313" key="7">
    <source>
        <dbReference type="Proteomes" id="UP000077037"/>
    </source>
</evidence>
<dbReference type="SUPFAM" id="SSF47336">
    <property type="entry name" value="ACP-like"/>
    <property type="match status" value="1"/>
</dbReference>
<dbReference type="FunFam" id="3.40.50.980:FF:000001">
    <property type="entry name" value="Non-ribosomal peptide synthetase"/>
    <property type="match status" value="1"/>
</dbReference>
<dbReference type="SMART" id="SM00823">
    <property type="entry name" value="PKS_PP"/>
    <property type="match status" value="1"/>
</dbReference>
<organism evidence="6 7">
    <name type="scientific">Bordetella ansorpii</name>
    <dbReference type="NCBI Taxonomy" id="288768"/>
    <lineage>
        <taxon>Bacteria</taxon>
        <taxon>Pseudomonadati</taxon>
        <taxon>Pseudomonadota</taxon>
        <taxon>Betaproteobacteria</taxon>
        <taxon>Burkholderiales</taxon>
        <taxon>Alcaligenaceae</taxon>
        <taxon>Bordetella</taxon>
    </lineage>
</organism>
<evidence type="ECO:0000256" key="2">
    <source>
        <dbReference type="ARBA" id="ARBA00022450"/>
    </source>
</evidence>
<dbReference type="InterPro" id="IPR000873">
    <property type="entry name" value="AMP-dep_synth/lig_dom"/>
</dbReference>
<dbReference type="CDD" id="cd19531">
    <property type="entry name" value="LCL_NRPS-like"/>
    <property type="match status" value="1"/>
</dbReference>
<dbReference type="CDD" id="cd17646">
    <property type="entry name" value="A_NRPS_AB3403-like"/>
    <property type="match status" value="1"/>
</dbReference>
<dbReference type="FunFam" id="3.30.300.30:FF:000010">
    <property type="entry name" value="Enterobactin synthetase component F"/>
    <property type="match status" value="1"/>
</dbReference>
<accession>A0A157MGW3</accession>
<dbReference type="OrthoDB" id="9766486at2"/>
<dbReference type="PROSITE" id="PS00455">
    <property type="entry name" value="AMP_BINDING"/>
    <property type="match status" value="1"/>
</dbReference>
<dbReference type="PANTHER" id="PTHR45527:SF1">
    <property type="entry name" value="FATTY ACID SYNTHASE"/>
    <property type="match status" value="1"/>
</dbReference>
<dbReference type="Gene3D" id="3.30.559.10">
    <property type="entry name" value="Chloramphenicol acetyltransferase-like domain"/>
    <property type="match status" value="1"/>
</dbReference>
<dbReference type="SUPFAM" id="SSF56801">
    <property type="entry name" value="Acetyl-CoA synthetase-like"/>
    <property type="match status" value="1"/>
</dbReference>
<dbReference type="Pfam" id="PF00501">
    <property type="entry name" value="AMP-binding"/>
    <property type="match status" value="1"/>
</dbReference>
<dbReference type="FunFam" id="3.40.50.980:FF:000002">
    <property type="entry name" value="Enterobactin synthetase component F"/>
    <property type="match status" value="1"/>
</dbReference>
<dbReference type="Gene3D" id="3.30.300.30">
    <property type="match status" value="1"/>
</dbReference>
<dbReference type="PROSITE" id="PS50075">
    <property type="entry name" value="CARRIER"/>
    <property type="match status" value="1"/>
</dbReference>
<evidence type="ECO:0000256" key="1">
    <source>
        <dbReference type="ARBA" id="ARBA00001957"/>
    </source>
</evidence>
<dbReference type="InterPro" id="IPR009081">
    <property type="entry name" value="PP-bd_ACP"/>
</dbReference>
<proteinExistence type="predicted"/>
<dbReference type="InterPro" id="IPR045851">
    <property type="entry name" value="AMP-bd_C_sf"/>
</dbReference>
<dbReference type="InterPro" id="IPR001242">
    <property type="entry name" value="Condensation_dom"/>
</dbReference>
<dbReference type="Pfam" id="PF13193">
    <property type="entry name" value="AMP-binding_C"/>
    <property type="match status" value="1"/>
</dbReference>
<evidence type="ECO:0000256" key="4">
    <source>
        <dbReference type="SAM" id="MobiDB-lite"/>
    </source>
</evidence>
<gene>
    <name evidence="6" type="primary">dltA_4</name>
    <name evidence="6" type="ORF">SAMEA1982600_01249</name>
</gene>
<dbReference type="NCBIfam" id="TIGR01733">
    <property type="entry name" value="AA-adenyl-dom"/>
    <property type="match status" value="1"/>
</dbReference>
<feature type="compositionally biased region" description="Basic residues" evidence="4">
    <location>
        <begin position="1070"/>
        <end position="1080"/>
    </location>
</feature>